<accession>A0A1W1DYD2</accession>
<evidence type="ECO:0000313" key="1">
    <source>
        <dbReference type="EMBL" id="SFV86608.1"/>
    </source>
</evidence>
<dbReference type="EMBL" id="FPHY01000091">
    <property type="protein sequence ID" value="SFV86608.1"/>
    <property type="molecule type" value="Genomic_DNA"/>
</dbReference>
<protein>
    <submittedName>
        <fullName evidence="1">Uncharacterized protein</fullName>
    </submittedName>
</protein>
<reference evidence="1" key="1">
    <citation type="submission" date="2016-10" db="EMBL/GenBank/DDBJ databases">
        <authorList>
            <person name="de Groot N.N."/>
        </authorList>
    </citation>
    <scope>NUCLEOTIDE SEQUENCE</scope>
</reference>
<dbReference type="EMBL" id="FPHZ01000135">
    <property type="protein sequence ID" value="SFV88249.1"/>
    <property type="molecule type" value="Genomic_DNA"/>
</dbReference>
<dbReference type="AlphaFoldDB" id="A0A1W1DYD2"/>
<name>A0A1W1DYD2_9ZZZZ</name>
<evidence type="ECO:0000313" key="2">
    <source>
        <dbReference type="EMBL" id="SFV88249.1"/>
    </source>
</evidence>
<proteinExistence type="predicted"/>
<organism evidence="1">
    <name type="scientific">hydrothermal vent metagenome</name>
    <dbReference type="NCBI Taxonomy" id="652676"/>
    <lineage>
        <taxon>unclassified sequences</taxon>
        <taxon>metagenomes</taxon>
        <taxon>ecological metagenomes</taxon>
    </lineage>
</organism>
<sequence>MQRSLFKKNIMRTIKFQAPIKDGVVHIPATYQHLQNQKK</sequence>
<gene>
    <name evidence="1" type="ORF">MNB_SUP05-SYMBIONT-4-351</name>
    <name evidence="2" type="ORF">MNB_SUP05-SYMBIONT-5-533</name>
</gene>